<evidence type="ECO:0000256" key="1">
    <source>
        <dbReference type="SAM" id="MobiDB-lite"/>
    </source>
</evidence>
<organism evidence="2 3">
    <name type="scientific">Cristinia sonorae</name>
    <dbReference type="NCBI Taxonomy" id="1940300"/>
    <lineage>
        <taxon>Eukaryota</taxon>
        <taxon>Fungi</taxon>
        <taxon>Dikarya</taxon>
        <taxon>Basidiomycota</taxon>
        <taxon>Agaricomycotina</taxon>
        <taxon>Agaricomycetes</taxon>
        <taxon>Agaricomycetidae</taxon>
        <taxon>Agaricales</taxon>
        <taxon>Pleurotineae</taxon>
        <taxon>Stephanosporaceae</taxon>
        <taxon>Cristinia</taxon>
    </lineage>
</organism>
<gene>
    <name evidence="2" type="ORF">BXZ70DRAFT_90333</name>
</gene>
<feature type="compositionally biased region" description="Polar residues" evidence="1">
    <location>
        <begin position="142"/>
        <end position="157"/>
    </location>
</feature>
<keyword evidence="3" id="KW-1185">Reference proteome</keyword>
<comment type="caution">
    <text evidence="2">The sequence shown here is derived from an EMBL/GenBank/DDBJ whole genome shotgun (WGS) entry which is preliminary data.</text>
</comment>
<reference evidence="2" key="1">
    <citation type="journal article" date="2021" name="New Phytol.">
        <title>Evolutionary innovations through gain and loss of genes in the ectomycorrhizal Boletales.</title>
        <authorList>
            <person name="Wu G."/>
            <person name="Miyauchi S."/>
            <person name="Morin E."/>
            <person name="Kuo A."/>
            <person name="Drula E."/>
            <person name="Varga T."/>
            <person name="Kohler A."/>
            <person name="Feng B."/>
            <person name="Cao Y."/>
            <person name="Lipzen A."/>
            <person name="Daum C."/>
            <person name="Hundley H."/>
            <person name="Pangilinan J."/>
            <person name="Johnson J."/>
            <person name="Barry K."/>
            <person name="LaButti K."/>
            <person name="Ng V."/>
            <person name="Ahrendt S."/>
            <person name="Min B."/>
            <person name="Choi I.G."/>
            <person name="Park H."/>
            <person name="Plett J.M."/>
            <person name="Magnuson J."/>
            <person name="Spatafora J.W."/>
            <person name="Nagy L.G."/>
            <person name="Henrissat B."/>
            <person name="Grigoriev I.V."/>
            <person name="Yang Z.L."/>
            <person name="Xu J."/>
            <person name="Martin F.M."/>
        </authorList>
    </citation>
    <scope>NUCLEOTIDE SEQUENCE</scope>
    <source>
        <strain evidence="2">KKN 215</strain>
    </source>
</reference>
<sequence>MLTSLPTFTTMTQFTLHRSGAIRRARRIPTRPPTFVGYSAQTYMPLGDDHPFHPIPGRLPSSPDIPPPLPVDASIWSMDSIDATITPEKQEPPATAKVPAHPFDFTAPFTPVDPYLAICGKSTLRRIPSCEPRANPSKPDVATTQAPAPPVSRNNKPQSRETMDMSDFLWDVWDRSKLYPNAMKRAPYPQQVSDAGLVAARIYARELFDDIPKEEGFTRWLEY</sequence>
<evidence type="ECO:0000313" key="3">
    <source>
        <dbReference type="Proteomes" id="UP000813824"/>
    </source>
</evidence>
<protein>
    <submittedName>
        <fullName evidence="2">Uncharacterized protein</fullName>
    </submittedName>
</protein>
<feature type="region of interest" description="Disordered" evidence="1">
    <location>
        <begin position="129"/>
        <end position="160"/>
    </location>
</feature>
<dbReference type="AlphaFoldDB" id="A0A8K0XQL3"/>
<accession>A0A8K0XQL3</accession>
<proteinExistence type="predicted"/>
<name>A0A8K0XQL3_9AGAR</name>
<evidence type="ECO:0000313" key="2">
    <source>
        <dbReference type="EMBL" id="KAH8101400.1"/>
    </source>
</evidence>
<dbReference type="EMBL" id="JAEVFJ010000012">
    <property type="protein sequence ID" value="KAH8101400.1"/>
    <property type="molecule type" value="Genomic_DNA"/>
</dbReference>
<dbReference type="Proteomes" id="UP000813824">
    <property type="component" value="Unassembled WGS sequence"/>
</dbReference>